<accession>A0A8H1QMZ4</accession>
<keyword evidence="2" id="KW-0472">Membrane</keyword>
<dbReference type="EMBL" id="RCIY01000115">
    <property type="protein sequence ID" value="TGG75049.1"/>
    <property type="molecule type" value="Genomic_DNA"/>
</dbReference>
<reference evidence="3 4" key="1">
    <citation type="submission" date="2018-10" db="EMBL/GenBank/DDBJ databases">
        <title>Isolation of pseudouridimycin from Streptomyces albus DSM 40763.</title>
        <authorList>
            <person name="Rosenqvist P."/>
            <person name="Metsae-Ketelae M."/>
            <person name="Virta P."/>
        </authorList>
    </citation>
    <scope>NUCLEOTIDE SEQUENCE [LARGE SCALE GENOMIC DNA]</scope>
    <source>
        <strain evidence="3 4">DSM 40763</strain>
    </source>
</reference>
<evidence type="ECO:0000313" key="4">
    <source>
        <dbReference type="Proteomes" id="UP000298111"/>
    </source>
</evidence>
<organism evidence="3 4">
    <name type="scientific">Streptomyces albus</name>
    <dbReference type="NCBI Taxonomy" id="1888"/>
    <lineage>
        <taxon>Bacteria</taxon>
        <taxon>Bacillati</taxon>
        <taxon>Actinomycetota</taxon>
        <taxon>Actinomycetes</taxon>
        <taxon>Kitasatosporales</taxon>
        <taxon>Streptomycetaceae</taxon>
        <taxon>Streptomyces</taxon>
    </lineage>
</organism>
<feature type="non-terminal residue" evidence="3">
    <location>
        <position position="110"/>
    </location>
</feature>
<keyword evidence="2" id="KW-0812">Transmembrane</keyword>
<dbReference type="Proteomes" id="UP000298111">
    <property type="component" value="Unassembled WGS sequence"/>
</dbReference>
<comment type="caution">
    <text evidence="3">The sequence shown here is derived from an EMBL/GenBank/DDBJ whole genome shotgun (WGS) entry which is preliminary data.</text>
</comment>
<evidence type="ECO:0000313" key="3">
    <source>
        <dbReference type="EMBL" id="TGG75049.1"/>
    </source>
</evidence>
<evidence type="ECO:0000256" key="1">
    <source>
        <dbReference type="SAM" id="MobiDB-lite"/>
    </source>
</evidence>
<proteinExistence type="predicted"/>
<feature type="region of interest" description="Disordered" evidence="1">
    <location>
        <begin position="1"/>
        <end position="28"/>
    </location>
</feature>
<sequence length="110" mass="11563">MTQQPPPAWSQQPGHRAPRPPQPPKKAIPKSIGLGCLGVVTFLIAVGVVANLIGGDSDGDKDSDKPAAKAPPYQVVQQETSGNTRNVVVEVDSLANLRPVFDAVTKSLTE</sequence>
<name>A0A8H1QMZ4_9ACTN</name>
<evidence type="ECO:0000256" key="2">
    <source>
        <dbReference type="SAM" id="Phobius"/>
    </source>
</evidence>
<feature type="transmembrane region" description="Helical" evidence="2">
    <location>
        <begin position="32"/>
        <end position="53"/>
    </location>
</feature>
<gene>
    <name evidence="3" type="ORF">D8771_33765</name>
</gene>
<feature type="compositionally biased region" description="Basic and acidic residues" evidence="1">
    <location>
        <begin position="58"/>
        <end position="67"/>
    </location>
</feature>
<feature type="region of interest" description="Disordered" evidence="1">
    <location>
        <begin position="54"/>
        <end position="81"/>
    </location>
</feature>
<dbReference type="AlphaFoldDB" id="A0A8H1QMZ4"/>
<protein>
    <submittedName>
        <fullName evidence="3">Uncharacterized protein</fullName>
    </submittedName>
</protein>
<keyword evidence="2" id="KW-1133">Transmembrane helix</keyword>